<keyword evidence="7 12" id="KW-0798">TonB box</keyword>
<dbReference type="GO" id="GO:0046930">
    <property type="term" value="C:pore complex"/>
    <property type="evidence" value="ECO:0007669"/>
    <property type="project" value="UniProtKB-KW"/>
</dbReference>
<keyword evidence="5 13" id="KW-0732">Signal</keyword>
<feature type="domain" description="TonB-dependent receptor-like beta-barrel" evidence="14">
    <location>
        <begin position="227"/>
        <end position="594"/>
    </location>
</feature>
<comment type="subcellular location">
    <subcellularLocation>
        <location evidence="1 11">Cell outer membrane</location>
        <topology evidence="1 11">Multi-pass membrane protein</topology>
    </subcellularLocation>
</comment>
<dbReference type="GO" id="GO:0009279">
    <property type="term" value="C:cell outer membrane"/>
    <property type="evidence" value="ECO:0007669"/>
    <property type="project" value="UniProtKB-SubCell"/>
</dbReference>
<proteinExistence type="inferred from homology"/>
<evidence type="ECO:0000256" key="9">
    <source>
        <dbReference type="ARBA" id="ARBA00023136"/>
    </source>
</evidence>
<keyword evidence="8" id="KW-0626">Porin</keyword>
<sequence length="623" mass="66668">MPSRLLSVAIASVLSLPSLALAADAAADLDQVLVTATRTQISVEDSVVPAQVIDRAEIERSQATSLAQLLQGRAGIGVSNQGGLGKLTTLSLRGSESDHVLVLVDGVRIGSASAGLAAFQDLPLSQIERIEIVRGPRSSLYGSDAIGGVIQIFTRRGGRGLQQNLHLGAGSNGLREASAGFSNRGERGWLAVQAGYQDSDGINACNGSATLLAGCFVDQPDRDGYRNASLGARGGYALSDTLRIEGQALNIDSRNEYDGDALFAGNEADNTQQVFGGKLDWTPSERVHVAAQLGRNADQADSDYRAPGSSARSFVSTFDSRRDTASLQGDFGLADGHLLSAGADWQREEVSGTTAFDVDRRDNTGVFAEYQGRIGTQQVQASVRSDDNEQFGQHTTGSLGWGLALEGGFKLTASVGTGFKAPTFNDLYFPFSGNPQLKPEQSKSGNLGVAQYADAWNWTFNVYENRVEDLISYDAATFLPVNVDQARIRGAELTGYAALAGWELSAQLSHTDPRNRSDGGNRDNWLARRAHNTARLDVDRGFGAVKLGVTAFGSGHRYDDAANSVRVAGYGTLDLRVEYAFAADWTLQAKASNVFDRDYQTVNWYNQPGREYALALRYAPAAR</sequence>
<name>A0A2S6ZBH7_9XANT</name>
<keyword evidence="6" id="KW-0406">Ion transport</keyword>
<evidence type="ECO:0000256" key="6">
    <source>
        <dbReference type="ARBA" id="ARBA00023065"/>
    </source>
</evidence>
<feature type="chain" id="PRO_5015603257" evidence="13">
    <location>
        <begin position="23"/>
        <end position="623"/>
    </location>
</feature>
<dbReference type="Pfam" id="PF00593">
    <property type="entry name" value="TonB_dep_Rec_b-barrel"/>
    <property type="match status" value="1"/>
</dbReference>
<comment type="caution">
    <text evidence="16">The sequence shown here is derived from an EMBL/GenBank/DDBJ whole genome shotgun (WGS) entry which is preliminary data.</text>
</comment>
<dbReference type="InterPro" id="IPR012910">
    <property type="entry name" value="Plug_dom"/>
</dbReference>
<keyword evidence="3 11" id="KW-1134">Transmembrane beta strand</keyword>
<dbReference type="InterPro" id="IPR036942">
    <property type="entry name" value="Beta-barrel_TonB_sf"/>
</dbReference>
<evidence type="ECO:0000256" key="7">
    <source>
        <dbReference type="ARBA" id="ARBA00023077"/>
    </source>
</evidence>
<dbReference type="GO" id="GO:0015288">
    <property type="term" value="F:porin activity"/>
    <property type="evidence" value="ECO:0007669"/>
    <property type="project" value="UniProtKB-KW"/>
</dbReference>
<evidence type="ECO:0000256" key="5">
    <source>
        <dbReference type="ARBA" id="ARBA00022729"/>
    </source>
</evidence>
<dbReference type="CDD" id="cd01347">
    <property type="entry name" value="ligand_gated_channel"/>
    <property type="match status" value="1"/>
</dbReference>
<keyword evidence="16" id="KW-0675">Receptor</keyword>
<feature type="signal peptide" evidence="13">
    <location>
        <begin position="1"/>
        <end position="22"/>
    </location>
</feature>
<keyword evidence="17" id="KW-1185">Reference proteome</keyword>
<evidence type="ECO:0000256" key="2">
    <source>
        <dbReference type="ARBA" id="ARBA00022448"/>
    </source>
</evidence>
<dbReference type="InterPro" id="IPR039426">
    <property type="entry name" value="TonB-dep_rcpt-like"/>
</dbReference>
<dbReference type="OrthoDB" id="9764669at2"/>
<evidence type="ECO:0000256" key="11">
    <source>
        <dbReference type="PROSITE-ProRule" id="PRU01360"/>
    </source>
</evidence>
<evidence type="ECO:0000313" key="17">
    <source>
        <dbReference type="Proteomes" id="UP000239898"/>
    </source>
</evidence>
<evidence type="ECO:0000256" key="13">
    <source>
        <dbReference type="SAM" id="SignalP"/>
    </source>
</evidence>
<dbReference type="Gene3D" id="2.170.130.10">
    <property type="entry name" value="TonB-dependent receptor, plug domain"/>
    <property type="match status" value="1"/>
</dbReference>
<dbReference type="Proteomes" id="UP000239898">
    <property type="component" value="Unassembled WGS sequence"/>
</dbReference>
<protein>
    <submittedName>
        <fullName evidence="16">TonB-dependent vitamin B12 receptor</fullName>
    </submittedName>
</protein>
<dbReference type="SUPFAM" id="SSF56935">
    <property type="entry name" value="Porins"/>
    <property type="match status" value="1"/>
</dbReference>
<dbReference type="InterPro" id="IPR000531">
    <property type="entry name" value="Beta-barrel_TonB"/>
</dbReference>
<dbReference type="Gene3D" id="2.40.170.20">
    <property type="entry name" value="TonB-dependent receptor, beta-barrel domain"/>
    <property type="match status" value="1"/>
</dbReference>
<comment type="similarity">
    <text evidence="11 12">Belongs to the TonB-dependent receptor family.</text>
</comment>
<dbReference type="PANTHER" id="PTHR30069:SF53">
    <property type="entry name" value="COLICIN I RECEPTOR-RELATED"/>
    <property type="match status" value="1"/>
</dbReference>
<dbReference type="EMBL" id="MIGX01000115">
    <property type="protein sequence ID" value="PPT83358.1"/>
    <property type="molecule type" value="Genomic_DNA"/>
</dbReference>
<dbReference type="PANTHER" id="PTHR30069">
    <property type="entry name" value="TONB-DEPENDENT OUTER MEMBRANE RECEPTOR"/>
    <property type="match status" value="1"/>
</dbReference>
<feature type="domain" description="TonB-dependent receptor plug" evidence="15">
    <location>
        <begin position="44"/>
        <end position="149"/>
    </location>
</feature>
<dbReference type="Pfam" id="PF07715">
    <property type="entry name" value="Plug"/>
    <property type="match status" value="1"/>
</dbReference>
<evidence type="ECO:0000313" key="16">
    <source>
        <dbReference type="EMBL" id="PPT83358.1"/>
    </source>
</evidence>
<gene>
    <name evidence="16" type="primary">btuB</name>
    <name evidence="16" type="ORF">XthCFBP4691_16820</name>
</gene>
<dbReference type="RefSeq" id="WP_128421460.1">
    <property type="nucleotide sequence ID" value="NZ_CP049017.1"/>
</dbReference>
<reference evidence="16 17" key="1">
    <citation type="submission" date="2016-08" db="EMBL/GenBank/DDBJ databases">
        <title>Evolution of the type three secretion system and type three effector repertoires in Xanthomonas.</title>
        <authorList>
            <person name="Merda D."/>
            <person name="Briand M."/>
            <person name="Bosis E."/>
            <person name="Rousseau C."/>
            <person name="Portier P."/>
            <person name="Jacques M.-A."/>
            <person name="Fischer-Le Saux M."/>
        </authorList>
    </citation>
    <scope>NUCLEOTIDE SEQUENCE [LARGE SCALE GENOMIC DNA]</scope>
    <source>
        <strain evidence="16 17">CFBP 4691</strain>
    </source>
</reference>
<organism evidence="16 17">
    <name type="scientific">Xanthomonas theicola</name>
    <dbReference type="NCBI Taxonomy" id="56464"/>
    <lineage>
        <taxon>Bacteria</taxon>
        <taxon>Pseudomonadati</taxon>
        <taxon>Pseudomonadota</taxon>
        <taxon>Gammaproteobacteria</taxon>
        <taxon>Lysobacterales</taxon>
        <taxon>Lysobacteraceae</taxon>
        <taxon>Xanthomonas</taxon>
    </lineage>
</organism>
<evidence type="ECO:0000256" key="12">
    <source>
        <dbReference type="RuleBase" id="RU003357"/>
    </source>
</evidence>
<dbReference type="AlphaFoldDB" id="A0A2S6ZBH7"/>
<dbReference type="NCBIfam" id="TIGR01779">
    <property type="entry name" value="TonB-B12"/>
    <property type="match status" value="1"/>
</dbReference>
<evidence type="ECO:0000256" key="8">
    <source>
        <dbReference type="ARBA" id="ARBA00023114"/>
    </source>
</evidence>
<evidence type="ECO:0000259" key="15">
    <source>
        <dbReference type="Pfam" id="PF07715"/>
    </source>
</evidence>
<evidence type="ECO:0000256" key="4">
    <source>
        <dbReference type="ARBA" id="ARBA00022692"/>
    </source>
</evidence>
<evidence type="ECO:0000259" key="14">
    <source>
        <dbReference type="Pfam" id="PF00593"/>
    </source>
</evidence>
<dbReference type="InterPro" id="IPR037066">
    <property type="entry name" value="Plug_dom_sf"/>
</dbReference>
<accession>A0A2S6ZBH7</accession>
<evidence type="ECO:0000256" key="1">
    <source>
        <dbReference type="ARBA" id="ARBA00004571"/>
    </source>
</evidence>
<dbReference type="GO" id="GO:0015420">
    <property type="term" value="F:ABC-type vitamin B12 transporter activity"/>
    <property type="evidence" value="ECO:0007669"/>
    <property type="project" value="InterPro"/>
</dbReference>
<keyword evidence="2 11" id="KW-0813">Transport</keyword>
<dbReference type="InterPro" id="IPR010101">
    <property type="entry name" value="B12_transptr_BtuB"/>
</dbReference>
<dbReference type="GO" id="GO:0006811">
    <property type="term" value="P:monoatomic ion transport"/>
    <property type="evidence" value="ECO:0007669"/>
    <property type="project" value="UniProtKB-KW"/>
</dbReference>
<keyword evidence="10 11" id="KW-0998">Cell outer membrane</keyword>
<evidence type="ECO:0000256" key="10">
    <source>
        <dbReference type="ARBA" id="ARBA00023237"/>
    </source>
</evidence>
<keyword evidence="9 11" id="KW-0472">Membrane</keyword>
<evidence type="ECO:0000256" key="3">
    <source>
        <dbReference type="ARBA" id="ARBA00022452"/>
    </source>
</evidence>
<dbReference type="PROSITE" id="PS52016">
    <property type="entry name" value="TONB_DEPENDENT_REC_3"/>
    <property type="match status" value="1"/>
</dbReference>
<keyword evidence="4 11" id="KW-0812">Transmembrane</keyword>